<keyword evidence="2" id="KW-1185">Reference proteome</keyword>
<proteinExistence type="predicted"/>
<organism evidence="1 2">
    <name type="scientific">Suillus subaureus</name>
    <dbReference type="NCBI Taxonomy" id="48587"/>
    <lineage>
        <taxon>Eukaryota</taxon>
        <taxon>Fungi</taxon>
        <taxon>Dikarya</taxon>
        <taxon>Basidiomycota</taxon>
        <taxon>Agaricomycotina</taxon>
        <taxon>Agaricomycetes</taxon>
        <taxon>Agaricomycetidae</taxon>
        <taxon>Boletales</taxon>
        <taxon>Suillineae</taxon>
        <taxon>Suillaceae</taxon>
        <taxon>Suillus</taxon>
    </lineage>
</organism>
<reference evidence="1" key="1">
    <citation type="journal article" date="2020" name="New Phytol.">
        <title>Comparative genomics reveals dynamic genome evolution in host specialist ectomycorrhizal fungi.</title>
        <authorList>
            <person name="Lofgren L.A."/>
            <person name="Nguyen N.H."/>
            <person name="Vilgalys R."/>
            <person name="Ruytinx J."/>
            <person name="Liao H.L."/>
            <person name="Branco S."/>
            <person name="Kuo A."/>
            <person name="LaButti K."/>
            <person name="Lipzen A."/>
            <person name="Andreopoulos W."/>
            <person name="Pangilinan J."/>
            <person name="Riley R."/>
            <person name="Hundley H."/>
            <person name="Na H."/>
            <person name="Barry K."/>
            <person name="Grigoriev I.V."/>
            <person name="Stajich J.E."/>
            <person name="Kennedy P.G."/>
        </authorList>
    </citation>
    <scope>NUCLEOTIDE SEQUENCE</scope>
    <source>
        <strain evidence="1">MN1</strain>
    </source>
</reference>
<comment type="caution">
    <text evidence="1">The sequence shown here is derived from an EMBL/GenBank/DDBJ whole genome shotgun (WGS) entry which is preliminary data.</text>
</comment>
<dbReference type="RefSeq" id="XP_041185273.1">
    <property type="nucleotide sequence ID" value="XM_041337466.1"/>
</dbReference>
<accession>A0A9P7DJL6</accession>
<dbReference type="GeneID" id="64631482"/>
<gene>
    <name evidence="1" type="ORF">BJ212DRAFT_1409910</name>
</gene>
<dbReference type="AlphaFoldDB" id="A0A9P7DJL6"/>
<evidence type="ECO:0000313" key="2">
    <source>
        <dbReference type="Proteomes" id="UP000807769"/>
    </source>
</evidence>
<evidence type="ECO:0000313" key="1">
    <source>
        <dbReference type="EMBL" id="KAG1795836.1"/>
    </source>
</evidence>
<sequence length="56" mass="6596">MYVHLMAVDLDAVHHYDEYGLKNISDEPEEIRKIHGQMIVFVMEWLKGFIGARFAM</sequence>
<dbReference type="EMBL" id="JABBWG010000300">
    <property type="protein sequence ID" value="KAG1795836.1"/>
    <property type="molecule type" value="Genomic_DNA"/>
</dbReference>
<protein>
    <submittedName>
        <fullName evidence="1">Uncharacterized protein</fullName>
    </submittedName>
</protein>
<name>A0A9P7DJL6_9AGAM</name>
<feature type="non-terminal residue" evidence="1">
    <location>
        <position position="56"/>
    </location>
</feature>
<dbReference type="OrthoDB" id="2130629at2759"/>
<dbReference type="Proteomes" id="UP000807769">
    <property type="component" value="Unassembled WGS sequence"/>
</dbReference>